<dbReference type="Gene3D" id="3.40.50.1820">
    <property type="entry name" value="alpha/beta hydrolase"/>
    <property type="match status" value="1"/>
</dbReference>
<keyword evidence="2" id="KW-1185">Reference proteome</keyword>
<dbReference type="SUPFAM" id="SSF53474">
    <property type="entry name" value="alpha/beta-Hydrolases"/>
    <property type="match status" value="1"/>
</dbReference>
<protein>
    <recommendedName>
        <fullName evidence="3">Alpha/beta hydrolase</fullName>
    </recommendedName>
</protein>
<dbReference type="EMBL" id="CP000885">
    <property type="protein sequence ID" value="ABX43601.1"/>
    <property type="molecule type" value="Genomic_DNA"/>
</dbReference>
<dbReference type="InterPro" id="IPR029058">
    <property type="entry name" value="AB_hydrolase_fold"/>
</dbReference>
<dbReference type="KEGG" id="cpy:Cphy_3247"/>
<evidence type="ECO:0000313" key="1">
    <source>
        <dbReference type="EMBL" id="ABX43601.1"/>
    </source>
</evidence>
<gene>
    <name evidence="1" type="ordered locus">Cphy_3247</name>
</gene>
<sequence>MGGAVTINAFGQYNEINALIAMSAYTTFEDVVIDNLKYFKVPKFICTIEKPIFKLALEANFGVDKVNKMNPITQIQNSNNRPILLIASSKDTNVPADNTKKLYSVSKNADLWIRDSWEHFIVKDCILIKVADDKEYCDKILGF</sequence>
<dbReference type="OrthoDB" id="9776685at2"/>
<dbReference type="STRING" id="357809.Cphy_3247"/>
<dbReference type="HOGENOM" id="CLU_1802766_0_0_9"/>
<name>A9KRV7_LACP7</name>
<evidence type="ECO:0000313" key="2">
    <source>
        <dbReference type="Proteomes" id="UP000000370"/>
    </source>
</evidence>
<dbReference type="Proteomes" id="UP000000370">
    <property type="component" value="Chromosome"/>
</dbReference>
<dbReference type="eggNOG" id="COG1073">
    <property type="taxonomic scope" value="Bacteria"/>
</dbReference>
<evidence type="ECO:0008006" key="3">
    <source>
        <dbReference type="Google" id="ProtNLM"/>
    </source>
</evidence>
<dbReference type="AlphaFoldDB" id="A9KRV7"/>
<proteinExistence type="predicted"/>
<accession>A9KRV7</accession>
<organism evidence="1 2">
    <name type="scientific">Lachnoclostridium phytofermentans (strain ATCC 700394 / DSM 18823 / ISDg)</name>
    <name type="common">Clostridium phytofermentans</name>
    <dbReference type="NCBI Taxonomy" id="357809"/>
    <lineage>
        <taxon>Bacteria</taxon>
        <taxon>Bacillati</taxon>
        <taxon>Bacillota</taxon>
        <taxon>Clostridia</taxon>
        <taxon>Lachnospirales</taxon>
        <taxon>Lachnospiraceae</taxon>
    </lineage>
</organism>
<reference evidence="2" key="1">
    <citation type="submission" date="2007-11" db="EMBL/GenBank/DDBJ databases">
        <title>Complete genome sequence of Clostridium phytofermentans ISDg.</title>
        <authorList>
            <person name="Leschine S.B."/>
            <person name="Warnick T.A."/>
            <person name="Blanchard J.L."/>
            <person name="Schnell D.J."/>
            <person name="Petit E.L."/>
            <person name="LaTouf W.G."/>
            <person name="Copeland A."/>
            <person name="Lucas S."/>
            <person name="Lapidus A."/>
            <person name="Barry K."/>
            <person name="Glavina del Rio T."/>
            <person name="Dalin E."/>
            <person name="Tice H."/>
            <person name="Pitluck S."/>
            <person name="Kiss H."/>
            <person name="Brettin T."/>
            <person name="Bruce D."/>
            <person name="Detter J.C."/>
            <person name="Han C."/>
            <person name="Kuske C."/>
            <person name="Schmutz J."/>
            <person name="Larimer F."/>
            <person name="Land M."/>
            <person name="Hauser L."/>
            <person name="Kyrpides N."/>
            <person name="Kim E.A."/>
            <person name="Richardson P."/>
        </authorList>
    </citation>
    <scope>NUCLEOTIDE SEQUENCE [LARGE SCALE GENOMIC DNA]</scope>
    <source>
        <strain evidence="2">ATCC 700394 / DSM 18823 / ISDg</strain>
    </source>
</reference>